<gene>
    <name evidence="2" type="ORF">WMO41_12960</name>
</gene>
<dbReference type="SUPFAM" id="SSF47413">
    <property type="entry name" value="lambda repressor-like DNA-binding domains"/>
    <property type="match status" value="1"/>
</dbReference>
<sequence>MIKNNFELDIKMKCLESGLTQAQLGERIGTSEQYVNRVIKQKAGNILNKTFVKMMEAMGYDVVVSYEKRNEE</sequence>
<dbReference type="EMBL" id="JBBMFJ010000030">
    <property type="protein sequence ID" value="MEQ2564059.1"/>
    <property type="molecule type" value="Genomic_DNA"/>
</dbReference>
<name>A0ABV1HPM8_9FIRM</name>
<feature type="domain" description="HTH cro/C1-type" evidence="1">
    <location>
        <begin position="10"/>
        <end position="65"/>
    </location>
</feature>
<dbReference type="PROSITE" id="PS50943">
    <property type="entry name" value="HTH_CROC1"/>
    <property type="match status" value="1"/>
</dbReference>
<dbReference type="InterPro" id="IPR010982">
    <property type="entry name" value="Lambda_DNA-bd_dom_sf"/>
</dbReference>
<accession>A0ABV1HPM8</accession>
<dbReference type="RefSeq" id="WP_349230113.1">
    <property type="nucleotide sequence ID" value="NZ_JBBMFJ010000030.1"/>
</dbReference>
<keyword evidence="3" id="KW-1185">Reference proteome</keyword>
<dbReference type="Gene3D" id="1.10.260.40">
    <property type="entry name" value="lambda repressor-like DNA-binding domains"/>
    <property type="match status" value="1"/>
</dbReference>
<organism evidence="2 3">
    <name type="scientific">Ventrimonas faecis</name>
    <dbReference type="NCBI Taxonomy" id="3133170"/>
    <lineage>
        <taxon>Bacteria</taxon>
        <taxon>Bacillati</taxon>
        <taxon>Bacillota</taxon>
        <taxon>Clostridia</taxon>
        <taxon>Lachnospirales</taxon>
        <taxon>Lachnospiraceae</taxon>
        <taxon>Ventrimonas</taxon>
    </lineage>
</organism>
<reference evidence="2 3" key="1">
    <citation type="submission" date="2024-03" db="EMBL/GenBank/DDBJ databases">
        <title>Human intestinal bacterial collection.</title>
        <authorList>
            <person name="Pauvert C."/>
            <person name="Hitch T.C.A."/>
            <person name="Clavel T."/>
        </authorList>
    </citation>
    <scope>NUCLEOTIDE SEQUENCE [LARGE SCALE GENOMIC DNA]</scope>
    <source>
        <strain evidence="2 3">CLA-AP-H27</strain>
    </source>
</reference>
<dbReference type="Pfam" id="PF01381">
    <property type="entry name" value="HTH_3"/>
    <property type="match status" value="1"/>
</dbReference>
<evidence type="ECO:0000313" key="2">
    <source>
        <dbReference type="EMBL" id="MEQ2564059.1"/>
    </source>
</evidence>
<comment type="caution">
    <text evidence="2">The sequence shown here is derived from an EMBL/GenBank/DDBJ whole genome shotgun (WGS) entry which is preliminary data.</text>
</comment>
<evidence type="ECO:0000313" key="3">
    <source>
        <dbReference type="Proteomes" id="UP001437460"/>
    </source>
</evidence>
<protein>
    <submittedName>
        <fullName evidence="2">Helix-turn-helix transcriptional regulator</fullName>
    </submittedName>
</protein>
<dbReference type="CDD" id="cd00093">
    <property type="entry name" value="HTH_XRE"/>
    <property type="match status" value="1"/>
</dbReference>
<dbReference type="Proteomes" id="UP001437460">
    <property type="component" value="Unassembled WGS sequence"/>
</dbReference>
<dbReference type="InterPro" id="IPR001387">
    <property type="entry name" value="Cro/C1-type_HTH"/>
</dbReference>
<proteinExistence type="predicted"/>
<dbReference type="SMART" id="SM00530">
    <property type="entry name" value="HTH_XRE"/>
    <property type="match status" value="1"/>
</dbReference>
<evidence type="ECO:0000259" key="1">
    <source>
        <dbReference type="PROSITE" id="PS50943"/>
    </source>
</evidence>